<gene>
    <name evidence="2" type="ORF">PVAP13_1NG429719</name>
</gene>
<name>A0A8T0WZ49_PANVG</name>
<dbReference type="Proteomes" id="UP000823388">
    <property type="component" value="Chromosome 1N"/>
</dbReference>
<evidence type="ECO:0000256" key="1">
    <source>
        <dbReference type="SAM" id="MobiDB-lite"/>
    </source>
</evidence>
<keyword evidence="3" id="KW-1185">Reference proteome</keyword>
<sequence length="143" mass="15966">MARSPWPIGARRGRPVDGALGRSPAWDVGGRKREPTNGRPRRERSVTAGRTARAGDGGAWPPTRRWRSSCWEADLRWHGGEIRRVICQSAATRHEERPGAGGVGGWRPVRLSLLPWLRLRLLLAVANPHRQAPPRACHSPFLR</sequence>
<evidence type="ECO:0000313" key="2">
    <source>
        <dbReference type="EMBL" id="KAG2653110.1"/>
    </source>
</evidence>
<protein>
    <submittedName>
        <fullName evidence="2">Uncharacterized protein</fullName>
    </submittedName>
</protein>
<evidence type="ECO:0000313" key="3">
    <source>
        <dbReference type="Proteomes" id="UP000823388"/>
    </source>
</evidence>
<organism evidence="2 3">
    <name type="scientific">Panicum virgatum</name>
    <name type="common">Blackwell switchgrass</name>
    <dbReference type="NCBI Taxonomy" id="38727"/>
    <lineage>
        <taxon>Eukaryota</taxon>
        <taxon>Viridiplantae</taxon>
        <taxon>Streptophyta</taxon>
        <taxon>Embryophyta</taxon>
        <taxon>Tracheophyta</taxon>
        <taxon>Spermatophyta</taxon>
        <taxon>Magnoliopsida</taxon>
        <taxon>Liliopsida</taxon>
        <taxon>Poales</taxon>
        <taxon>Poaceae</taxon>
        <taxon>PACMAD clade</taxon>
        <taxon>Panicoideae</taxon>
        <taxon>Panicodae</taxon>
        <taxon>Paniceae</taxon>
        <taxon>Panicinae</taxon>
        <taxon>Panicum</taxon>
        <taxon>Panicum sect. Hiantes</taxon>
    </lineage>
</organism>
<dbReference type="EMBL" id="CM029038">
    <property type="protein sequence ID" value="KAG2653110.1"/>
    <property type="molecule type" value="Genomic_DNA"/>
</dbReference>
<feature type="region of interest" description="Disordered" evidence="1">
    <location>
        <begin position="1"/>
        <end position="61"/>
    </location>
</feature>
<comment type="caution">
    <text evidence="2">The sequence shown here is derived from an EMBL/GenBank/DDBJ whole genome shotgun (WGS) entry which is preliminary data.</text>
</comment>
<reference evidence="2" key="1">
    <citation type="submission" date="2020-05" db="EMBL/GenBank/DDBJ databases">
        <title>WGS assembly of Panicum virgatum.</title>
        <authorList>
            <person name="Lovell J.T."/>
            <person name="Jenkins J."/>
            <person name="Shu S."/>
            <person name="Juenger T.E."/>
            <person name="Schmutz J."/>
        </authorList>
    </citation>
    <scope>NUCLEOTIDE SEQUENCE</scope>
    <source>
        <strain evidence="2">AP13</strain>
    </source>
</reference>
<proteinExistence type="predicted"/>
<dbReference type="AlphaFoldDB" id="A0A8T0WZ49"/>
<accession>A0A8T0WZ49</accession>